<dbReference type="AlphaFoldDB" id="A0AAE9VQU2"/>
<sequence length="101" mass="11187">MLPPIPHGLVPVTSQQDVPKPKPAIAPVTPAQETAESSALGIEKDESSEARERAQEEQRRRYQESREAEQQADEQDQKTDQAEPKDSGGLSRKGLWVDVKV</sequence>
<evidence type="ECO:0000313" key="3">
    <source>
        <dbReference type="Proteomes" id="UP001212189"/>
    </source>
</evidence>
<organism evidence="2 3">
    <name type="scientific">Denitrificimonas caeni</name>
    <dbReference type="NCBI Taxonomy" id="521720"/>
    <lineage>
        <taxon>Bacteria</taxon>
        <taxon>Pseudomonadati</taxon>
        <taxon>Pseudomonadota</taxon>
        <taxon>Gammaproteobacteria</taxon>
        <taxon>Pseudomonadales</taxon>
        <taxon>Pseudomonadaceae</taxon>
        <taxon>Denitrificimonas</taxon>
    </lineage>
</organism>
<reference evidence="2 3" key="1">
    <citation type="submission" date="2022-12" db="EMBL/GenBank/DDBJ databases">
        <title>Coexistence and Characterization of a Novel Tigecycline Resistance gene tet(X) variant and blaNDM-1 in a Pseudomonas caeni Isolate of Chicken Origin.</title>
        <authorList>
            <person name="Lu X."/>
            <person name="Zhang L."/>
            <person name="Li R."/>
            <person name="Wang Z."/>
        </authorList>
    </citation>
    <scope>NUCLEOTIDE SEQUENCE [LARGE SCALE GENOMIC DNA]</scope>
    <source>
        <strain evidence="2 3">CE14</strain>
    </source>
</reference>
<protein>
    <submittedName>
        <fullName evidence="2">Aspartate-semialdehyde dehydrogenase</fullName>
    </submittedName>
</protein>
<dbReference type="RefSeq" id="WP_269819330.1">
    <property type="nucleotide sequence ID" value="NZ_CP114976.1"/>
</dbReference>
<name>A0AAE9VQU2_9GAMM</name>
<dbReference type="EMBL" id="CP114976">
    <property type="protein sequence ID" value="WBE26408.1"/>
    <property type="molecule type" value="Genomic_DNA"/>
</dbReference>
<dbReference type="Proteomes" id="UP001212189">
    <property type="component" value="Chromosome"/>
</dbReference>
<evidence type="ECO:0000256" key="1">
    <source>
        <dbReference type="SAM" id="MobiDB-lite"/>
    </source>
</evidence>
<proteinExistence type="predicted"/>
<dbReference type="KEGG" id="dce:O6P33_06185"/>
<accession>A0AAE9VQU2</accession>
<gene>
    <name evidence="2" type="ORF">O6P33_06185</name>
</gene>
<keyword evidence="3" id="KW-1185">Reference proteome</keyword>
<feature type="region of interest" description="Disordered" evidence="1">
    <location>
        <begin position="1"/>
        <end position="101"/>
    </location>
</feature>
<evidence type="ECO:0000313" key="2">
    <source>
        <dbReference type="EMBL" id="WBE26408.1"/>
    </source>
</evidence>
<feature type="compositionally biased region" description="Basic and acidic residues" evidence="1">
    <location>
        <begin position="42"/>
        <end position="86"/>
    </location>
</feature>